<feature type="transmembrane region" description="Helical" evidence="5">
    <location>
        <begin position="171"/>
        <end position="193"/>
    </location>
</feature>
<keyword evidence="3 5" id="KW-0472">Membrane</keyword>
<feature type="domain" description="Major facilitator superfamily (MFS) profile" evidence="6">
    <location>
        <begin position="211"/>
        <end position="444"/>
    </location>
</feature>
<reference evidence="7 8" key="1">
    <citation type="submission" date="2014-08" db="EMBL/GenBank/DDBJ databases">
        <authorList>
            <person name="Chen Y.-H."/>
        </authorList>
    </citation>
    <scope>NUCLEOTIDE SEQUENCE [LARGE SCALE GENOMIC DNA]</scope>
</reference>
<feature type="compositionally biased region" description="Low complexity" evidence="4">
    <location>
        <begin position="404"/>
        <end position="416"/>
    </location>
</feature>
<evidence type="ECO:0000313" key="7">
    <source>
        <dbReference type="EMBL" id="CDZ35085.1"/>
    </source>
</evidence>
<protein>
    <submittedName>
        <fullName evidence="7">MFS transporter</fullName>
    </submittedName>
</protein>
<gene>
    <name evidence="7" type="ORF">NGAL_HAMBI1145_26880</name>
</gene>
<evidence type="ECO:0000256" key="4">
    <source>
        <dbReference type="SAM" id="MobiDB-lite"/>
    </source>
</evidence>
<dbReference type="PANTHER" id="PTHR23521">
    <property type="entry name" value="TRANSPORTER MFS SUPERFAMILY"/>
    <property type="match status" value="1"/>
</dbReference>
<keyword evidence="1 5" id="KW-0812">Transmembrane</keyword>
<proteinExistence type="predicted"/>
<evidence type="ECO:0000256" key="2">
    <source>
        <dbReference type="ARBA" id="ARBA00022989"/>
    </source>
</evidence>
<feature type="transmembrane region" description="Helical" evidence="5">
    <location>
        <begin position="214"/>
        <end position="235"/>
    </location>
</feature>
<dbReference type="InterPro" id="IPR020846">
    <property type="entry name" value="MFS_dom"/>
</dbReference>
<feature type="transmembrane region" description="Helical" evidence="5">
    <location>
        <begin position="334"/>
        <end position="355"/>
    </location>
</feature>
<feature type="transmembrane region" description="Helical" evidence="5">
    <location>
        <begin position="367"/>
        <end position="385"/>
    </location>
</feature>
<feature type="transmembrane region" description="Helical" evidence="5">
    <location>
        <begin position="85"/>
        <end position="104"/>
    </location>
</feature>
<dbReference type="AlphaFoldDB" id="A0A0T7FJ85"/>
<dbReference type="PANTHER" id="PTHR23521:SF3">
    <property type="entry name" value="MFS TRANSPORTER"/>
    <property type="match status" value="1"/>
</dbReference>
<evidence type="ECO:0000256" key="3">
    <source>
        <dbReference type="ARBA" id="ARBA00023136"/>
    </source>
</evidence>
<organism evidence="7 8">
    <name type="scientific">Neorhizobium galegae bv. officinalis</name>
    <dbReference type="NCBI Taxonomy" id="323656"/>
    <lineage>
        <taxon>Bacteria</taxon>
        <taxon>Pseudomonadati</taxon>
        <taxon>Pseudomonadota</taxon>
        <taxon>Alphaproteobacteria</taxon>
        <taxon>Hyphomicrobiales</taxon>
        <taxon>Rhizobiaceae</taxon>
        <taxon>Rhizobium/Agrobacterium group</taxon>
        <taxon>Neorhizobium</taxon>
    </lineage>
</organism>
<feature type="transmembrane region" description="Helical" evidence="5">
    <location>
        <begin position="277"/>
        <end position="297"/>
    </location>
</feature>
<feature type="transmembrane region" description="Helical" evidence="5">
    <location>
        <begin position="110"/>
        <end position="131"/>
    </location>
</feature>
<accession>A0A0T7FJ85</accession>
<dbReference type="PROSITE" id="PS50850">
    <property type="entry name" value="MFS"/>
    <property type="match status" value="1"/>
</dbReference>
<sequence>MIAFAQRADSAKMRRNLLPILALLCGTLLLFLGNGLQSLLLPVRGAQEGYSNEVLGLLGTTWASGFVIGCFVAPNVVRRIGHVRAFSGFLSLICLNVLLTGLMVDQNTWLVLRAITGFCTAGTSMIIESWLNERATSESRGTIFSFYISITLFGVVGGQLMVPFADIATPTLFMICGIFYSLAALPTTLSKAASPQPLKRARLDLRGLFRNSPISCIGILLIGVANGAYGTLGAVFGTRAGLDQGAVAAMVSITLFAGAIMQFPAGRLSDRMDRRHVLAGLSAAAALSGLAIVAIQPSGTYEIVVLVAIYGAAANALYPIAVAHANDFAAPEDFVKVSGGLLLLYGIGTIIGPTLGGPVMTWAGPHALFAVTTGAHLLVAVYAIIRSRQRAPIPIADRDAYTTAPASTSPLATPESLSLDPRAKTGGSTPDNVRPETSAGKEAS</sequence>
<evidence type="ECO:0000313" key="8">
    <source>
        <dbReference type="Proteomes" id="UP000046176"/>
    </source>
</evidence>
<dbReference type="SUPFAM" id="SSF103473">
    <property type="entry name" value="MFS general substrate transporter"/>
    <property type="match status" value="1"/>
</dbReference>
<feature type="transmembrane region" description="Helical" evidence="5">
    <location>
        <begin position="303"/>
        <end position="322"/>
    </location>
</feature>
<evidence type="ECO:0000256" key="1">
    <source>
        <dbReference type="ARBA" id="ARBA00022692"/>
    </source>
</evidence>
<dbReference type="Pfam" id="PF07690">
    <property type="entry name" value="MFS_1"/>
    <property type="match status" value="1"/>
</dbReference>
<dbReference type="InterPro" id="IPR036259">
    <property type="entry name" value="MFS_trans_sf"/>
</dbReference>
<feature type="region of interest" description="Disordered" evidence="4">
    <location>
        <begin position="404"/>
        <end position="444"/>
    </location>
</feature>
<keyword evidence="2 5" id="KW-1133">Transmembrane helix</keyword>
<dbReference type="Gene3D" id="1.20.1250.20">
    <property type="entry name" value="MFS general substrate transporter like domains"/>
    <property type="match status" value="2"/>
</dbReference>
<evidence type="ECO:0000259" key="6">
    <source>
        <dbReference type="PROSITE" id="PS50850"/>
    </source>
</evidence>
<dbReference type="CDD" id="cd17477">
    <property type="entry name" value="MFS_YcaD_like"/>
    <property type="match status" value="1"/>
</dbReference>
<feature type="transmembrane region" description="Helical" evidence="5">
    <location>
        <begin position="143"/>
        <end position="165"/>
    </location>
</feature>
<dbReference type="EMBL" id="CCRH01000006">
    <property type="protein sequence ID" value="CDZ35085.1"/>
    <property type="molecule type" value="Genomic_DNA"/>
</dbReference>
<evidence type="ECO:0000256" key="5">
    <source>
        <dbReference type="SAM" id="Phobius"/>
    </source>
</evidence>
<feature type="transmembrane region" description="Helical" evidence="5">
    <location>
        <begin position="247"/>
        <end position="265"/>
    </location>
</feature>
<dbReference type="GO" id="GO:0005886">
    <property type="term" value="C:plasma membrane"/>
    <property type="evidence" value="ECO:0007669"/>
    <property type="project" value="TreeGrafter"/>
</dbReference>
<dbReference type="InterPro" id="IPR011701">
    <property type="entry name" value="MFS"/>
</dbReference>
<dbReference type="GO" id="GO:0022857">
    <property type="term" value="F:transmembrane transporter activity"/>
    <property type="evidence" value="ECO:0007669"/>
    <property type="project" value="InterPro"/>
</dbReference>
<dbReference type="InterPro" id="IPR047200">
    <property type="entry name" value="MFS_YcaD-like"/>
</dbReference>
<name>A0A0T7FJ85_NEOGA</name>
<dbReference type="Proteomes" id="UP000046176">
    <property type="component" value="Unassembled WGS sequence"/>
</dbReference>
<feature type="transmembrane region" description="Helical" evidence="5">
    <location>
        <begin position="54"/>
        <end position="73"/>
    </location>
</feature>